<feature type="domain" description="Caspase family p10" evidence="19">
    <location>
        <begin position="275"/>
        <end position="368"/>
    </location>
</feature>
<keyword evidence="11" id="KW-0865">Zymogen</keyword>
<dbReference type="GO" id="GO:0043065">
    <property type="term" value="P:positive regulation of apoptotic process"/>
    <property type="evidence" value="ECO:0007669"/>
    <property type="project" value="UniProtKB-ARBA"/>
</dbReference>
<comment type="catalytic activity">
    <reaction evidence="13">
        <text>Strict requirement for Asp at position P1 and has a preferred cleavage sequence of (Leu/Asp/Val)-Glu-Thr-Asp-|-(Gly/Ser/Ala).</text>
        <dbReference type="EC" id="3.4.22.61"/>
    </reaction>
</comment>
<evidence type="ECO:0000259" key="19">
    <source>
        <dbReference type="PROSITE" id="PS50207"/>
    </source>
</evidence>
<keyword evidence="9" id="KW-0378">Hydrolase</keyword>
<keyword evidence="4" id="KW-0963">Cytoplasm</keyword>
<evidence type="ECO:0000256" key="15">
    <source>
        <dbReference type="ARBA" id="ARBA00068172"/>
    </source>
</evidence>
<dbReference type="EC" id="3.4.22.61" evidence="14"/>
<evidence type="ECO:0000256" key="13">
    <source>
        <dbReference type="ARBA" id="ARBA00051626"/>
    </source>
</evidence>
<gene>
    <name evidence="22" type="primary">LOC109872356</name>
</gene>
<dbReference type="GO" id="GO:0032991">
    <property type="term" value="C:protein-containing complex"/>
    <property type="evidence" value="ECO:0007669"/>
    <property type="project" value="UniProtKB-ARBA"/>
</dbReference>
<keyword evidence="23" id="KW-1185">Reference proteome</keyword>
<sequence>MQTLRENKTLITEILSADPEFILQHVQQAKIVNQREYNNLNVTGHPPETIIINLLDKVMNKGTEKCLDFVTLLQQPNIIDTYSRMEEVFSNNLTAPSDHTFSTGTRGPYTTSSTDTTGQAVGMSSEVCQYRMTSLPRGHCLIINNVHFIQMGERRGSDKDAEVLKDVFQWLGFKVTVLLDQTAVQAREELKRFGDETHGDAFVCCVLSHGGKGVIYGTDDEPISTNDLFSPFKGTNCSTLIGKPKAFFIQACRGKDTQDRVQLEADENPGHQIYIPADADFLFAMATVEDYYSFRIPTSGSWFIQTLCKQLKQGCPRGDDILTILTQVNRDVSQMDDRYRDKKSGEYKRAKQMPEPKYTLTKRLVFTVPPQ</sequence>
<dbReference type="SMART" id="SM00115">
    <property type="entry name" value="CASc"/>
    <property type="match status" value="1"/>
</dbReference>
<dbReference type="RefSeq" id="XP_020319148.1">
    <property type="nucleotide sequence ID" value="XM_020463559.2"/>
</dbReference>
<reference evidence="22" key="1">
    <citation type="submission" date="2025-08" db="UniProtKB">
        <authorList>
            <consortium name="Ensembl"/>
        </authorList>
    </citation>
    <scope>IDENTIFICATION</scope>
</reference>
<evidence type="ECO:0000256" key="5">
    <source>
        <dbReference type="ARBA" id="ARBA00022553"/>
    </source>
</evidence>
<dbReference type="CDD" id="cd01671">
    <property type="entry name" value="CARD"/>
    <property type="match status" value="1"/>
</dbReference>
<reference evidence="22" key="2">
    <citation type="submission" date="2025-09" db="UniProtKB">
        <authorList>
            <consortium name="Ensembl"/>
        </authorList>
    </citation>
    <scope>IDENTIFICATION</scope>
</reference>
<dbReference type="GO" id="GO:0005886">
    <property type="term" value="C:plasma membrane"/>
    <property type="evidence" value="ECO:0007669"/>
    <property type="project" value="UniProtKB-ARBA"/>
</dbReference>
<keyword evidence="6" id="KW-0645">Protease</keyword>
<dbReference type="FunFam" id="3.40.50.1460:FF:000008">
    <property type="entry name" value="caspase-8 isoform X1"/>
    <property type="match status" value="1"/>
</dbReference>
<dbReference type="GO" id="GO:0005634">
    <property type="term" value="C:nucleus"/>
    <property type="evidence" value="ECO:0007669"/>
    <property type="project" value="UniProtKB-SubCell"/>
</dbReference>
<accession>A0A8C7NC16</accession>
<evidence type="ECO:0000259" key="21">
    <source>
        <dbReference type="PROSITE" id="PS50209"/>
    </source>
</evidence>
<dbReference type="PROSITE" id="PS50207">
    <property type="entry name" value="CASPASE_P10"/>
    <property type="match status" value="1"/>
</dbReference>
<dbReference type="GeneID" id="109872356"/>
<keyword evidence="5" id="KW-0597">Phosphoprotein</keyword>
<dbReference type="GO" id="GO:0006508">
    <property type="term" value="P:proteolysis"/>
    <property type="evidence" value="ECO:0007669"/>
    <property type="project" value="UniProtKB-KW"/>
</dbReference>
<feature type="active site" evidence="16">
    <location>
        <position position="209"/>
    </location>
</feature>
<evidence type="ECO:0000256" key="12">
    <source>
        <dbReference type="ARBA" id="ARBA00023242"/>
    </source>
</evidence>
<evidence type="ECO:0000256" key="2">
    <source>
        <dbReference type="ARBA" id="ARBA00004496"/>
    </source>
</evidence>
<dbReference type="Proteomes" id="UP000694557">
    <property type="component" value="Unassembled WGS sequence"/>
</dbReference>
<feature type="domain" description="Caspase family p20" evidence="20">
    <location>
        <begin position="136"/>
        <end position="256"/>
    </location>
</feature>
<evidence type="ECO:0000259" key="20">
    <source>
        <dbReference type="PROSITE" id="PS50208"/>
    </source>
</evidence>
<dbReference type="GO" id="GO:0004197">
    <property type="term" value="F:cysteine-type endopeptidase activity"/>
    <property type="evidence" value="ECO:0007669"/>
    <property type="project" value="InterPro"/>
</dbReference>
<dbReference type="PROSITE" id="PS50208">
    <property type="entry name" value="CASPASE_P20"/>
    <property type="match status" value="1"/>
</dbReference>
<dbReference type="GO" id="GO:0051604">
    <property type="term" value="P:protein maturation"/>
    <property type="evidence" value="ECO:0007669"/>
    <property type="project" value="UniProtKB-ARBA"/>
</dbReference>
<dbReference type="SUPFAM" id="SSF47986">
    <property type="entry name" value="DEATH domain"/>
    <property type="match status" value="1"/>
</dbReference>
<dbReference type="InterPro" id="IPR001315">
    <property type="entry name" value="CARD"/>
</dbReference>
<proteinExistence type="inferred from homology"/>
<dbReference type="PIRSF" id="PIRSF038001">
    <property type="entry name" value="Caspase_ICE"/>
    <property type="match status" value="1"/>
</dbReference>
<evidence type="ECO:0000313" key="23">
    <source>
        <dbReference type="Proteomes" id="UP000694557"/>
    </source>
</evidence>
<dbReference type="KEGG" id="oki:109872356"/>
<organism evidence="22 23">
    <name type="scientific">Oncorhynchus kisutch</name>
    <name type="common">Coho salmon</name>
    <name type="synonym">Salmo kisutch</name>
    <dbReference type="NCBI Taxonomy" id="8019"/>
    <lineage>
        <taxon>Eukaryota</taxon>
        <taxon>Metazoa</taxon>
        <taxon>Chordata</taxon>
        <taxon>Craniata</taxon>
        <taxon>Vertebrata</taxon>
        <taxon>Euteleostomi</taxon>
        <taxon>Actinopterygii</taxon>
        <taxon>Neopterygii</taxon>
        <taxon>Teleostei</taxon>
        <taxon>Protacanthopterygii</taxon>
        <taxon>Salmoniformes</taxon>
        <taxon>Salmonidae</taxon>
        <taxon>Salmoninae</taxon>
        <taxon>Oncorhynchus</taxon>
    </lineage>
</organism>
<dbReference type="InterPro" id="IPR011600">
    <property type="entry name" value="Pept_C14_caspase"/>
</dbReference>
<dbReference type="InterPro" id="IPR015917">
    <property type="entry name" value="Pept_C14A"/>
</dbReference>
<dbReference type="InterPro" id="IPR002138">
    <property type="entry name" value="Pept_C14_p10"/>
</dbReference>
<dbReference type="Ensembl" id="ENSOKIT00005125399.1">
    <property type="protein sequence ID" value="ENSOKIP00005117292.1"/>
    <property type="gene ID" value="ENSOKIG00005050730.1"/>
</dbReference>
<evidence type="ECO:0000256" key="1">
    <source>
        <dbReference type="ARBA" id="ARBA00004123"/>
    </source>
</evidence>
<feature type="active site" evidence="16">
    <location>
        <position position="252"/>
    </location>
</feature>
<dbReference type="GeneTree" id="ENSGT00940000164225"/>
<feature type="region of interest" description="Disordered" evidence="18">
    <location>
        <begin position="99"/>
        <end position="118"/>
    </location>
</feature>
<dbReference type="InterPro" id="IPR029030">
    <property type="entry name" value="Caspase-like_dom_sf"/>
</dbReference>
<keyword evidence="10" id="KW-0788">Thiol protease</keyword>
<dbReference type="RefSeq" id="XP_020319147.1">
    <property type="nucleotide sequence ID" value="XM_020463558.2"/>
</dbReference>
<feature type="domain" description="CARD" evidence="21">
    <location>
        <begin position="1"/>
        <end position="75"/>
    </location>
</feature>
<keyword evidence="12" id="KW-0539">Nucleus</keyword>
<dbReference type="Pfam" id="PF00656">
    <property type="entry name" value="Peptidase_C14"/>
    <property type="match status" value="1"/>
</dbReference>
<dbReference type="PANTHER" id="PTHR48169:SF7">
    <property type="entry name" value="CASPASE 10"/>
    <property type="match status" value="1"/>
</dbReference>
<evidence type="ECO:0000256" key="9">
    <source>
        <dbReference type="ARBA" id="ARBA00022801"/>
    </source>
</evidence>
<dbReference type="GO" id="GO:0005737">
    <property type="term" value="C:cytoplasm"/>
    <property type="evidence" value="ECO:0007669"/>
    <property type="project" value="UniProtKB-SubCell"/>
</dbReference>
<dbReference type="Gene3D" id="1.10.533.10">
    <property type="entry name" value="Death Domain, Fas"/>
    <property type="match status" value="1"/>
</dbReference>
<evidence type="ECO:0000256" key="3">
    <source>
        <dbReference type="ARBA" id="ARBA00010134"/>
    </source>
</evidence>
<evidence type="ECO:0000256" key="18">
    <source>
        <dbReference type="SAM" id="MobiDB-lite"/>
    </source>
</evidence>
<keyword evidence="7" id="KW-0053">Apoptosis</keyword>
<name>A0A8C7NC16_ONCKI</name>
<comment type="similarity">
    <text evidence="3 17">Belongs to the peptidase C14A family.</text>
</comment>
<evidence type="ECO:0000256" key="6">
    <source>
        <dbReference type="ARBA" id="ARBA00022670"/>
    </source>
</evidence>
<evidence type="ECO:0000256" key="14">
    <source>
        <dbReference type="ARBA" id="ARBA00066479"/>
    </source>
</evidence>
<dbReference type="PROSITE" id="PS50209">
    <property type="entry name" value="CARD"/>
    <property type="match status" value="1"/>
</dbReference>
<evidence type="ECO:0000256" key="17">
    <source>
        <dbReference type="RuleBase" id="RU003971"/>
    </source>
</evidence>
<dbReference type="SUPFAM" id="SSF52129">
    <property type="entry name" value="Caspase-like"/>
    <property type="match status" value="1"/>
</dbReference>
<dbReference type="InterPro" id="IPR011029">
    <property type="entry name" value="DEATH-like_dom_sf"/>
</dbReference>
<evidence type="ECO:0000256" key="4">
    <source>
        <dbReference type="ARBA" id="ARBA00022490"/>
    </source>
</evidence>
<dbReference type="Gene3D" id="3.40.50.1460">
    <property type="match status" value="1"/>
</dbReference>
<dbReference type="AlphaFoldDB" id="A0A8C7NC16"/>
<protein>
    <recommendedName>
        <fullName evidence="15">Caspase-8</fullName>
        <ecNumber evidence="14">3.4.22.61</ecNumber>
    </recommendedName>
</protein>
<evidence type="ECO:0000256" key="11">
    <source>
        <dbReference type="ARBA" id="ARBA00023145"/>
    </source>
</evidence>
<evidence type="ECO:0000256" key="8">
    <source>
        <dbReference type="ARBA" id="ARBA00022737"/>
    </source>
</evidence>
<dbReference type="CDD" id="cd00032">
    <property type="entry name" value="CASc"/>
    <property type="match status" value="1"/>
</dbReference>
<dbReference type="GO" id="GO:0006915">
    <property type="term" value="P:apoptotic process"/>
    <property type="evidence" value="ECO:0007669"/>
    <property type="project" value="UniProtKB-KW"/>
</dbReference>
<keyword evidence="8" id="KW-0677">Repeat</keyword>
<evidence type="ECO:0000256" key="10">
    <source>
        <dbReference type="ARBA" id="ARBA00022807"/>
    </source>
</evidence>
<evidence type="ECO:0000256" key="16">
    <source>
        <dbReference type="PIRSR" id="PIRSR038001-1"/>
    </source>
</evidence>
<evidence type="ECO:0000256" key="7">
    <source>
        <dbReference type="ARBA" id="ARBA00022703"/>
    </source>
</evidence>
<dbReference type="InterPro" id="IPR001309">
    <property type="entry name" value="Pept_C14_p20"/>
</dbReference>
<dbReference type="PANTHER" id="PTHR48169">
    <property type="entry name" value="DED DOMAIN-CONTAINING PROTEIN"/>
    <property type="match status" value="1"/>
</dbReference>
<comment type="subcellular location">
    <subcellularLocation>
        <location evidence="2">Cytoplasm</location>
    </subcellularLocation>
    <subcellularLocation>
        <location evidence="1">Nucleus</location>
    </subcellularLocation>
</comment>
<evidence type="ECO:0000313" key="22">
    <source>
        <dbReference type="Ensembl" id="ENSOKIP00005117292.1"/>
    </source>
</evidence>
<dbReference type="PRINTS" id="PR00376">
    <property type="entry name" value="IL1BCENZYME"/>
</dbReference>